<dbReference type="OrthoDB" id="7197884at2"/>
<evidence type="ECO:0000256" key="5">
    <source>
        <dbReference type="ARBA" id="ARBA00022801"/>
    </source>
</evidence>
<dbReference type="InterPro" id="IPR011118">
    <property type="entry name" value="Tannase/feruloyl_esterase"/>
</dbReference>
<dbReference type="GO" id="GO:0052689">
    <property type="term" value="F:carboxylic ester hydrolase activity"/>
    <property type="evidence" value="ECO:0007669"/>
    <property type="project" value="UniProtKB-KW"/>
</dbReference>
<keyword evidence="3" id="KW-0479">Metal-binding</keyword>
<name>A0A3M8Q674_9GAMM</name>
<dbReference type="SUPFAM" id="SSF53474">
    <property type="entry name" value="alpha/beta-Hydrolases"/>
    <property type="match status" value="1"/>
</dbReference>
<evidence type="ECO:0000313" key="10">
    <source>
        <dbReference type="Proteomes" id="UP000280507"/>
    </source>
</evidence>
<protein>
    <submittedName>
        <fullName evidence="9">Tannase/feruloyl esterase family alpha/beta hydrolase</fullName>
    </submittedName>
</protein>
<organism evidence="9 10">
    <name type="scientific">Marinomonas hwangdonensis</name>
    <dbReference type="NCBI Taxonomy" id="1053647"/>
    <lineage>
        <taxon>Bacteria</taxon>
        <taxon>Pseudomonadati</taxon>
        <taxon>Pseudomonadota</taxon>
        <taxon>Gammaproteobacteria</taxon>
        <taxon>Oceanospirillales</taxon>
        <taxon>Oceanospirillaceae</taxon>
        <taxon>Marinomonas</taxon>
    </lineage>
</organism>
<dbReference type="PANTHER" id="PTHR33938">
    <property type="entry name" value="FERULOYL ESTERASE B-RELATED"/>
    <property type="match status" value="1"/>
</dbReference>
<reference evidence="9 10" key="1">
    <citation type="journal article" date="2012" name="Int. J. Syst. Evol. Microbiol.">
        <title>Marinomonas hwangdonensis sp. nov., isolated from seawater.</title>
        <authorList>
            <person name="Jung Y.T."/>
            <person name="Oh T.K."/>
            <person name="Yoon J.H."/>
        </authorList>
    </citation>
    <scope>NUCLEOTIDE SEQUENCE [LARGE SCALE GENOMIC DNA]</scope>
    <source>
        <strain evidence="9 10">HDW-15</strain>
    </source>
</reference>
<sequence length="554" mass="61272">MKAFSTLCFSLLTLFFCSSSLAYADALRCEALATQAPDNVMIEARLHAPSKDVTASFCLVSGVMAQRMGVDGKRYAVRFELRLPQYWQGRFAYQFNSGYGGEVSPAIGKLTGLTSRQFAINQGFAVVSSNGGHDATQYPEDGLAGFAGFGHDPEARRYYGYATMQALNPIARALVESYYQAPIRYAYGLGQSHGGRMAMVAASRFPEMFDGLLIGYPGFNSPKAALQHAWDVQALRRVDDKIQQALSKRDLMIFTKRLLDECDALDGISDDMIFAVEPCQKKFQPTALVCKSRFDRDCLPLNTVAALIRMQRGPHNSQNQSLYSSWVYDTGMRSDNWRTWKVESTLSGLDNQPMGAVVGAAALAHLFSTPPSRVPGDIYALEHYLFTFDFDKDAPKIYATNQQFKTSAMALMTPPGAIKPTLTEFKAAGGKMILFHGNSDPVFSVKDTVRWYDFLDFGLVGRTHEFVRLYRVPGMPHGEGGPSADRFNLLQPLVSWVESNQAPQEVVAATRADNPEITARMAGITRPLCPYPAYAQYQQGDLRQASSFQCVVSQ</sequence>
<evidence type="ECO:0000256" key="2">
    <source>
        <dbReference type="ARBA" id="ARBA00022487"/>
    </source>
</evidence>
<feature type="chain" id="PRO_5017980502" evidence="8">
    <location>
        <begin position="25"/>
        <end position="554"/>
    </location>
</feature>
<dbReference type="AlphaFoldDB" id="A0A3M8Q674"/>
<comment type="caution">
    <text evidence="9">The sequence shown here is derived from an EMBL/GenBank/DDBJ whole genome shotgun (WGS) entry which is preliminary data.</text>
</comment>
<dbReference type="EMBL" id="RIZG01000003">
    <property type="protein sequence ID" value="RNF51618.1"/>
    <property type="molecule type" value="Genomic_DNA"/>
</dbReference>
<evidence type="ECO:0000256" key="7">
    <source>
        <dbReference type="ARBA" id="ARBA00023157"/>
    </source>
</evidence>
<keyword evidence="4 8" id="KW-0732">Signal</keyword>
<feature type="signal peptide" evidence="8">
    <location>
        <begin position="1"/>
        <end position="24"/>
    </location>
</feature>
<dbReference type="InterPro" id="IPR029058">
    <property type="entry name" value="AB_hydrolase_fold"/>
</dbReference>
<dbReference type="GO" id="GO:0046872">
    <property type="term" value="F:metal ion binding"/>
    <property type="evidence" value="ECO:0007669"/>
    <property type="project" value="UniProtKB-KW"/>
</dbReference>
<keyword evidence="7" id="KW-1015">Disulfide bond</keyword>
<evidence type="ECO:0000256" key="4">
    <source>
        <dbReference type="ARBA" id="ARBA00022729"/>
    </source>
</evidence>
<dbReference type="Pfam" id="PF07519">
    <property type="entry name" value="Tannase"/>
    <property type="match status" value="1"/>
</dbReference>
<evidence type="ECO:0000256" key="1">
    <source>
        <dbReference type="ARBA" id="ARBA00006249"/>
    </source>
</evidence>
<dbReference type="Proteomes" id="UP000280507">
    <property type="component" value="Unassembled WGS sequence"/>
</dbReference>
<evidence type="ECO:0000256" key="6">
    <source>
        <dbReference type="ARBA" id="ARBA00022837"/>
    </source>
</evidence>
<keyword evidence="2" id="KW-0719">Serine esterase</keyword>
<evidence type="ECO:0000313" key="9">
    <source>
        <dbReference type="EMBL" id="RNF51618.1"/>
    </source>
</evidence>
<keyword evidence="5 9" id="KW-0378">Hydrolase</keyword>
<accession>A0A3M8Q674</accession>
<keyword evidence="10" id="KW-1185">Reference proteome</keyword>
<dbReference type="PANTHER" id="PTHR33938:SF15">
    <property type="entry name" value="FERULOYL ESTERASE B-RELATED"/>
    <property type="match status" value="1"/>
</dbReference>
<dbReference type="Gene3D" id="3.40.50.1820">
    <property type="entry name" value="alpha/beta hydrolase"/>
    <property type="match status" value="1"/>
</dbReference>
<evidence type="ECO:0000256" key="8">
    <source>
        <dbReference type="SAM" id="SignalP"/>
    </source>
</evidence>
<evidence type="ECO:0000256" key="3">
    <source>
        <dbReference type="ARBA" id="ARBA00022723"/>
    </source>
</evidence>
<dbReference type="RefSeq" id="WP_123095190.1">
    <property type="nucleotide sequence ID" value="NZ_RIZG01000003.1"/>
</dbReference>
<keyword evidence="6" id="KW-0106">Calcium</keyword>
<gene>
    <name evidence="9" type="ORF">EBI00_06920</name>
</gene>
<proteinExistence type="inferred from homology"/>
<comment type="similarity">
    <text evidence="1">Belongs to the tannase family.</text>
</comment>